<keyword evidence="1" id="KW-0812">Transmembrane</keyword>
<keyword evidence="3" id="KW-1185">Reference proteome</keyword>
<dbReference type="EMBL" id="WBVS01000004">
    <property type="protein sequence ID" value="KAB7788321.1"/>
    <property type="molecule type" value="Genomic_DNA"/>
</dbReference>
<sequence length="115" mass="11997">MLADAPIIVLYKPFNGLDIAGAIIPMSEPVAIIAALLSVRVLTDTATAMPLFLIEPKRTRLFLTLCADIVAAGSPASIVGGLAATGSSRLILCLRRFLSCDCLTGCCMAGCSRIE</sequence>
<evidence type="ECO:0000313" key="2">
    <source>
        <dbReference type="EMBL" id="KAB7788321.1"/>
    </source>
</evidence>
<gene>
    <name evidence="2" type="ORF">F7D08_1062</name>
</gene>
<reference evidence="2 3" key="1">
    <citation type="submission" date="2019-09" db="EMBL/GenBank/DDBJ databases">
        <title>Characterization of the phylogenetic diversity of two novel species belonging to the genus Bifidobacterium: Bifidobacterium cebidarum sp. nov. and Bifidobacterium leontopitheci sp. nov.</title>
        <authorList>
            <person name="Lugli G.A."/>
            <person name="Duranti S."/>
            <person name="Milani C."/>
            <person name="Turroni F."/>
            <person name="Ventura M."/>
        </authorList>
    </citation>
    <scope>NUCLEOTIDE SEQUENCE [LARGE SCALE GENOMIC DNA]</scope>
    <source>
        <strain evidence="2 3">LMG 31469</strain>
    </source>
</reference>
<evidence type="ECO:0000256" key="1">
    <source>
        <dbReference type="SAM" id="Phobius"/>
    </source>
</evidence>
<accession>A0A6I1GP37</accession>
<dbReference type="AlphaFoldDB" id="A0A6I1GP37"/>
<comment type="caution">
    <text evidence="2">The sequence shown here is derived from an EMBL/GenBank/DDBJ whole genome shotgun (WGS) entry which is preliminary data.</text>
</comment>
<feature type="transmembrane region" description="Helical" evidence="1">
    <location>
        <begin position="61"/>
        <end position="84"/>
    </location>
</feature>
<protein>
    <submittedName>
        <fullName evidence="2">Uncharacterized protein</fullName>
    </submittedName>
</protein>
<keyword evidence="1" id="KW-0472">Membrane</keyword>
<dbReference type="Proteomes" id="UP000468413">
    <property type="component" value="Unassembled WGS sequence"/>
</dbReference>
<organism evidence="2 3">
    <name type="scientific">Bifidobacterium cebidarum</name>
    <dbReference type="NCBI Taxonomy" id="2650773"/>
    <lineage>
        <taxon>Bacteria</taxon>
        <taxon>Bacillati</taxon>
        <taxon>Actinomycetota</taxon>
        <taxon>Actinomycetes</taxon>
        <taxon>Bifidobacteriales</taxon>
        <taxon>Bifidobacteriaceae</taxon>
        <taxon>Bifidobacterium</taxon>
    </lineage>
</organism>
<evidence type="ECO:0000313" key="3">
    <source>
        <dbReference type="Proteomes" id="UP000468413"/>
    </source>
</evidence>
<proteinExistence type="predicted"/>
<dbReference type="RefSeq" id="WP_226803390.1">
    <property type="nucleotide sequence ID" value="NZ_WBVS01000004.1"/>
</dbReference>
<keyword evidence="1" id="KW-1133">Transmembrane helix</keyword>
<feature type="transmembrane region" description="Helical" evidence="1">
    <location>
        <begin position="30"/>
        <end position="54"/>
    </location>
</feature>
<name>A0A6I1GP37_9BIFI</name>